<dbReference type="PANTHER" id="PTHR22946">
    <property type="entry name" value="DIENELACTONE HYDROLASE DOMAIN-CONTAINING PROTEIN-RELATED"/>
    <property type="match status" value="1"/>
</dbReference>
<feature type="domain" description="Xaa-Pro dipeptidyl-peptidase-like" evidence="2">
    <location>
        <begin position="85"/>
        <end position="351"/>
    </location>
</feature>
<keyword evidence="1" id="KW-0378">Hydrolase</keyword>
<dbReference type="PANTHER" id="PTHR22946:SF9">
    <property type="entry name" value="POLYKETIDE TRANSFERASE AF380"/>
    <property type="match status" value="1"/>
</dbReference>
<keyword evidence="4" id="KW-1185">Reference proteome</keyword>
<evidence type="ECO:0000313" key="4">
    <source>
        <dbReference type="Proteomes" id="UP000282106"/>
    </source>
</evidence>
<dbReference type="Gene3D" id="3.40.50.1820">
    <property type="entry name" value="alpha/beta hydrolase"/>
    <property type="match status" value="1"/>
</dbReference>
<reference evidence="3 4" key="1">
    <citation type="submission" date="2018-10" db="EMBL/GenBank/DDBJ databases">
        <authorList>
            <person name="Chen W.-M."/>
        </authorList>
    </citation>
    <scope>NUCLEOTIDE SEQUENCE [LARGE SCALE GENOMIC DNA]</scope>
    <source>
        <strain evidence="3 4">THS-13</strain>
    </source>
</reference>
<dbReference type="InParanoid" id="A0A3N0V4Q4"/>
<name>A0A3N0V4Q4_9GAMM</name>
<dbReference type="Pfam" id="PF02129">
    <property type="entry name" value="Peptidase_S15"/>
    <property type="match status" value="1"/>
</dbReference>
<sequence>MTVYSGLGRFRGRADGAKLRLPLPDATAMPFSRFLLCALGALLLSACGSSQPASGGRSNTAGYDALRAPAVDKAIVYDGTIPAADGETIGITVYQPALAADAAAPLVIHGHGFGLSRNKDFDTANPVAAFLGADVTSDAGRLAWNSGYYVISFDQRGFGDSSGPITVMDPAVDGRNISTILDWAEANLPHLARRRGDPVVGAVGLSYGGGFQLIGSAVDARFDALVPTATWNDLRYSLAPAGVPKTIWLDILVAAGGATAGFQFEPFVYTAFLQATLGTVSQASLDEFEKRSFASYCAGTRADGAGVPAVNAFFVQGANDVLFNMNEAAANLDCLRSRGHDARLLVQTNGHIIPALQSAGRQILFGVDENLRCGGQSYSTAAMMLDFLDQKLKRQAPGAQSPPALCVSLTPDQGLLLTSLPRGGQTLAVAETQVIPGAVGQIVNLLRGLPLQTLLSSLAGLGPEAINLILDILQNPPGSNAGYGPDFLALLPRIVNLLPYELLQQLTAAPVYVPLYSVSGDQALAGIPQASLSFAGGLNSPPLFVGLGLRRGAAGDAVAVSDQVTPVRASGAVALDLAGVRAALSAGDEIGLLLYGFHPYYLNNSILSLAPVPVTVSGTVSLPLVSR</sequence>
<comment type="caution">
    <text evidence="3">The sequence shown here is derived from an EMBL/GenBank/DDBJ whole genome shotgun (WGS) entry which is preliminary data.</text>
</comment>
<dbReference type="SUPFAM" id="SSF53474">
    <property type="entry name" value="alpha/beta-Hydrolases"/>
    <property type="match status" value="1"/>
</dbReference>
<evidence type="ECO:0000256" key="1">
    <source>
        <dbReference type="ARBA" id="ARBA00022801"/>
    </source>
</evidence>
<accession>A0A3N0V4Q4</accession>
<dbReference type="InterPro" id="IPR050261">
    <property type="entry name" value="FrsA_esterase"/>
</dbReference>
<evidence type="ECO:0000259" key="2">
    <source>
        <dbReference type="Pfam" id="PF02129"/>
    </source>
</evidence>
<dbReference type="InterPro" id="IPR029058">
    <property type="entry name" value="AB_hydrolase_fold"/>
</dbReference>
<dbReference type="AlphaFoldDB" id="A0A3N0V4Q4"/>
<organism evidence="3 4">
    <name type="scientific">Stagnimonas aquatica</name>
    <dbReference type="NCBI Taxonomy" id="2689987"/>
    <lineage>
        <taxon>Bacteria</taxon>
        <taxon>Pseudomonadati</taxon>
        <taxon>Pseudomonadota</taxon>
        <taxon>Gammaproteobacteria</taxon>
        <taxon>Nevskiales</taxon>
        <taxon>Nevskiaceae</taxon>
        <taxon>Stagnimonas</taxon>
    </lineage>
</organism>
<evidence type="ECO:0000313" key="3">
    <source>
        <dbReference type="EMBL" id="ROH87776.1"/>
    </source>
</evidence>
<dbReference type="InterPro" id="IPR000383">
    <property type="entry name" value="Xaa-Pro-like_dom"/>
</dbReference>
<dbReference type="Proteomes" id="UP000282106">
    <property type="component" value="Unassembled WGS sequence"/>
</dbReference>
<gene>
    <name evidence="3" type="ORF">ED208_13755</name>
</gene>
<dbReference type="EMBL" id="RJVO01000007">
    <property type="protein sequence ID" value="ROH87776.1"/>
    <property type="molecule type" value="Genomic_DNA"/>
</dbReference>
<protein>
    <submittedName>
        <fullName evidence="3">Peptidase S15</fullName>
    </submittedName>
</protein>
<proteinExistence type="predicted"/>
<dbReference type="GO" id="GO:0052689">
    <property type="term" value="F:carboxylic ester hydrolase activity"/>
    <property type="evidence" value="ECO:0007669"/>
    <property type="project" value="UniProtKB-ARBA"/>
</dbReference>